<dbReference type="GO" id="GO:0016251">
    <property type="term" value="F:RNA polymerase II general transcription initiation factor activity"/>
    <property type="evidence" value="ECO:0007669"/>
    <property type="project" value="InterPro"/>
</dbReference>
<dbReference type="GO" id="GO:0004402">
    <property type="term" value="F:histone acetyltransferase activity"/>
    <property type="evidence" value="ECO:0007669"/>
    <property type="project" value="InterPro"/>
</dbReference>
<comment type="subcellular location">
    <subcellularLocation>
        <location evidence="1">Nucleus</location>
    </subcellularLocation>
</comment>
<evidence type="ECO:0000256" key="1">
    <source>
        <dbReference type="ARBA" id="ARBA00004123"/>
    </source>
</evidence>
<dbReference type="PANTHER" id="PTHR13900:SF0">
    <property type="entry name" value="TRANSCRIPTION INITIATION FACTOR TFIID SUBUNIT 1"/>
    <property type="match status" value="1"/>
</dbReference>
<dbReference type="OrthoDB" id="5752at2759"/>
<feature type="domain" description="Transcription initiation factor TFIID subunit 1 histone acetyltransferase" evidence="4">
    <location>
        <begin position="361"/>
        <end position="831"/>
    </location>
</feature>
<reference evidence="5" key="1">
    <citation type="journal article" date="2021" name="Mol. Plant Pathol.">
        <title>A 20-kb lineage-specific genomic region tames virulence in pathogenic amphidiploid Verticillium longisporum.</title>
        <authorList>
            <person name="Harting R."/>
            <person name="Starke J."/>
            <person name="Kusch H."/>
            <person name="Poggeler S."/>
            <person name="Maurus I."/>
            <person name="Schluter R."/>
            <person name="Landesfeind M."/>
            <person name="Bulla I."/>
            <person name="Nowrousian M."/>
            <person name="de Jonge R."/>
            <person name="Stahlhut G."/>
            <person name="Hoff K.J."/>
            <person name="Asshauer K.P."/>
            <person name="Thurmer A."/>
            <person name="Stanke M."/>
            <person name="Daniel R."/>
            <person name="Morgenstern B."/>
            <person name="Thomma B.P.H.J."/>
            <person name="Kronstad J.W."/>
            <person name="Braus-Stromeyer S.A."/>
            <person name="Braus G.H."/>
        </authorList>
    </citation>
    <scope>NUCLEOTIDE SEQUENCE</scope>
    <source>
        <strain evidence="5">Vl32</strain>
    </source>
</reference>
<dbReference type="GO" id="GO:0051123">
    <property type="term" value="P:RNA polymerase II preinitiation complex assembly"/>
    <property type="evidence" value="ECO:0007669"/>
    <property type="project" value="TreeGrafter"/>
</dbReference>
<feature type="region of interest" description="Disordered" evidence="3">
    <location>
        <begin position="1"/>
        <end position="199"/>
    </location>
</feature>
<feature type="region of interest" description="Disordered" evidence="3">
    <location>
        <begin position="689"/>
        <end position="723"/>
    </location>
</feature>
<feature type="compositionally biased region" description="Basic residues" evidence="3">
    <location>
        <begin position="956"/>
        <end position="974"/>
    </location>
</feature>
<feature type="region of interest" description="Disordered" evidence="3">
    <location>
        <begin position="829"/>
        <end position="853"/>
    </location>
</feature>
<feature type="compositionally biased region" description="Acidic residues" evidence="3">
    <location>
        <begin position="695"/>
        <end position="708"/>
    </location>
</feature>
<gene>
    <name evidence="5" type="ORF">HYQ45_013782</name>
</gene>
<feature type="compositionally biased region" description="Low complexity" evidence="3">
    <location>
        <begin position="110"/>
        <end position="119"/>
    </location>
</feature>
<feature type="region of interest" description="Disordered" evidence="3">
    <location>
        <begin position="952"/>
        <end position="1002"/>
    </location>
</feature>
<keyword evidence="2" id="KW-0539">Nucleus</keyword>
<dbReference type="InterPro" id="IPR040240">
    <property type="entry name" value="TAF1"/>
</dbReference>
<evidence type="ECO:0000259" key="4">
    <source>
        <dbReference type="Pfam" id="PF12157"/>
    </source>
</evidence>
<organism evidence="5 6">
    <name type="scientific">Verticillium longisporum</name>
    <name type="common">Verticillium dahliae var. longisporum</name>
    <dbReference type="NCBI Taxonomy" id="100787"/>
    <lineage>
        <taxon>Eukaryota</taxon>
        <taxon>Fungi</taxon>
        <taxon>Dikarya</taxon>
        <taxon>Ascomycota</taxon>
        <taxon>Pezizomycotina</taxon>
        <taxon>Sordariomycetes</taxon>
        <taxon>Hypocreomycetidae</taxon>
        <taxon>Glomerellales</taxon>
        <taxon>Plectosphaerellaceae</taxon>
        <taxon>Verticillium</taxon>
    </lineage>
</organism>
<dbReference type="InterPro" id="IPR022591">
    <property type="entry name" value="TAF1_HAT_dom"/>
</dbReference>
<dbReference type="GO" id="GO:0005669">
    <property type="term" value="C:transcription factor TFIID complex"/>
    <property type="evidence" value="ECO:0007669"/>
    <property type="project" value="InterPro"/>
</dbReference>
<evidence type="ECO:0000256" key="2">
    <source>
        <dbReference type="ARBA" id="ARBA00023242"/>
    </source>
</evidence>
<dbReference type="GO" id="GO:0017025">
    <property type="term" value="F:TBP-class protein binding"/>
    <property type="evidence" value="ECO:0007669"/>
    <property type="project" value="InterPro"/>
</dbReference>
<sequence length="1045" mass="116478">MSASEDATPVNGDEMDIIVPDAAPADAADSKKEPESDVDWKAQRAADDENIQNLLAKAEEGQGIGINFNDDTPFDQTDKADNAEDYEDISDDDLPEEEEATGATSLSVPGLTDDGGTSNDTDDLFGDGPSSPIEPAADATSPRPHIHDPEDPESYRDLNFNTDPSSLATNQDPDIPPPPGDSGELRAYRKEKKPTKKPKTLITSKLTLELATDQEKAFRLSNLVDCSVPDPEDEDGKEDVEIDFESDSETVGGFTLQDIDMVCDDWAVHIDHTEKEFETKVAAQTEAENVTGNKRAAVDDDQSDDDWDALFLKDDNAVQPRKKRGAKRVVLDMNDPYLLLEETESQRGPKRQRTEKTLIPYEALKENHKHKVRATLGNLGVEHSMPALRLAWPYYKVKLDIRGHGYHRPNFRFNKHERQTIKFDKLTYHKRKTKKGKAHEVFQSTKDLGITDNCTAVLFEYCERTPPVLSNFGMGNRVINYYRKRQVDEEEVPPKMDVGESHVLHPEDRSPFAIFGEVKAGQTMPTLHNQMYRAPIFKHQPRSTDFLCVRSSTGVEGSKWYLHNIDHLYVVGQTFPSVEVPGPHSRKVTNASKNRIKMMSYRMMRRSPHSVVNLADITKHIAESTDAQNRQKLKEFLVYAKMDKGQWKLKPGETLMDEAGIRAMVKPEDVCLIDGMQLGMQILEDAGFDPNNVNLDEDNDDVEDEDDDRTAKGGKKAADKNEDKLADKMAPWKTSKAFIDACAGKAMLKLHGEGDPTGHGLGFSFIRTSMKGGYIETVQKGGSHTTAADAMAAHPDAMRKAYNGHAYNVKEQEVMYKKGIHEIWEKQKASLGDGSEKDDSLVVPPPADEDDRFNTHVSQTPAHVDEGASQITGLTSNSRTHHKRLKITRDVKGEDGTIEQRVVILDDPVIIDRYIKRRREKELDELNIYEGHPTGHHVEDRRTLAEINKELERLNRNKARRKARESQKGIHHPKSGNGGDGGSPEPDKVATGTSRKCNNCGQVGHIKTNKKLCPMLNGTMKPENSMAEHGGFGAFTGPTTNAGSP</sequence>
<name>A0A8I3AJ30_VERLO</name>
<evidence type="ECO:0000313" key="5">
    <source>
        <dbReference type="EMBL" id="KAG7124121.1"/>
    </source>
</evidence>
<dbReference type="EMBL" id="JAEMWZ010000337">
    <property type="protein sequence ID" value="KAG7124121.1"/>
    <property type="molecule type" value="Genomic_DNA"/>
</dbReference>
<keyword evidence="5" id="KW-0648">Protein biosynthesis</keyword>
<dbReference type="GO" id="GO:0003743">
    <property type="term" value="F:translation initiation factor activity"/>
    <property type="evidence" value="ECO:0007669"/>
    <property type="project" value="UniProtKB-KW"/>
</dbReference>
<dbReference type="Proteomes" id="UP000689129">
    <property type="component" value="Unassembled WGS sequence"/>
</dbReference>
<keyword evidence="5" id="KW-0396">Initiation factor</keyword>
<feature type="compositionally biased region" description="Basic and acidic residues" evidence="3">
    <location>
        <begin position="829"/>
        <end position="840"/>
    </location>
</feature>
<evidence type="ECO:0000256" key="3">
    <source>
        <dbReference type="SAM" id="MobiDB-lite"/>
    </source>
</evidence>
<dbReference type="PANTHER" id="PTHR13900">
    <property type="entry name" value="TRANSCRIPTION INITIATION FACTOR TFIID"/>
    <property type="match status" value="1"/>
</dbReference>
<feature type="compositionally biased region" description="Basic and acidic residues" evidence="3">
    <location>
        <begin position="145"/>
        <end position="156"/>
    </location>
</feature>
<proteinExistence type="predicted"/>
<comment type="caution">
    <text evidence="5">The sequence shown here is derived from an EMBL/GenBank/DDBJ whole genome shotgun (WGS) entry which is preliminary data.</text>
</comment>
<dbReference type="AlphaFoldDB" id="A0A8I3AJ30"/>
<accession>A0A8I3AJ30</accession>
<feature type="compositionally biased region" description="Acidic residues" evidence="3">
    <location>
        <begin position="83"/>
        <end position="100"/>
    </location>
</feature>
<evidence type="ECO:0000313" key="6">
    <source>
        <dbReference type="Proteomes" id="UP000689129"/>
    </source>
</evidence>
<protein>
    <submittedName>
        <fullName evidence="5">Putative transcription initiation factor TFIID kDa subunit like protein</fullName>
    </submittedName>
</protein>
<feature type="compositionally biased region" description="Polar residues" evidence="3">
    <location>
        <begin position="159"/>
        <end position="171"/>
    </location>
</feature>
<feature type="compositionally biased region" description="Basic and acidic residues" evidence="3">
    <location>
        <begin position="28"/>
        <end position="47"/>
    </location>
</feature>
<feature type="compositionally biased region" description="Polar residues" evidence="3">
    <location>
        <begin position="991"/>
        <end position="1001"/>
    </location>
</feature>
<dbReference type="Pfam" id="PF12157">
    <property type="entry name" value="DUF3591"/>
    <property type="match status" value="1"/>
</dbReference>
<feature type="compositionally biased region" description="Basic residues" evidence="3">
    <location>
        <begin position="189"/>
        <end position="199"/>
    </location>
</feature>
<feature type="region of interest" description="Disordered" evidence="3">
    <location>
        <begin position="1022"/>
        <end position="1045"/>
    </location>
</feature>